<name>A0A640S8M0_9ACTN</name>
<accession>A0A640S8M0</accession>
<comment type="caution">
    <text evidence="1">The sequence shown here is derived from an EMBL/GenBank/DDBJ whole genome shotgun (WGS) entry which is preliminary data.</text>
</comment>
<dbReference type="EMBL" id="BLIN01000004">
    <property type="protein sequence ID" value="GFE07144.1"/>
    <property type="molecule type" value="Genomic_DNA"/>
</dbReference>
<gene>
    <name evidence="1" type="ORF">Scani_34120</name>
</gene>
<reference evidence="1 2" key="1">
    <citation type="submission" date="2019-12" db="EMBL/GenBank/DDBJ databases">
        <title>Whole genome shotgun sequence of Streptomyces caniferus NBRC 15389.</title>
        <authorList>
            <person name="Ichikawa N."/>
            <person name="Kimura A."/>
            <person name="Kitahashi Y."/>
            <person name="Komaki H."/>
            <person name="Tamura T."/>
        </authorList>
    </citation>
    <scope>NUCLEOTIDE SEQUENCE [LARGE SCALE GENOMIC DNA]</scope>
    <source>
        <strain evidence="1 2">NBRC 15389</strain>
    </source>
</reference>
<protein>
    <submittedName>
        <fullName evidence="1">Uncharacterized protein</fullName>
    </submittedName>
</protein>
<organism evidence="1 2">
    <name type="scientific">Streptomyces caniferus</name>
    <dbReference type="NCBI Taxonomy" id="285557"/>
    <lineage>
        <taxon>Bacteria</taxon>
        <taxon>Bacillati</taxon>
        <taxon>Actinomycetota</taxon>
        <taxon>Actinomycetes</taxon>
        <taxon>Kitasatosporales</taxon>
        <taxon>Streptomycetaceae</taxon>
        <taxon>Streptomyces</taxon>
    </lineage>
</organism>
<evidence type="ECO:0000313" key="1">
    <source>
        <dbReference type="EMBL" id="GFE07144.1"/>
    </source>
</evidence>
<evidence type="ECO:0000313" key="2">
    <source>
        <dbReference type="Proteomes" id="UP000435837"/>
    </source>
</evidence>
<dbReference type="RefSeq" id="WP_174872708.1">
    <property type="nucleotide sequence ID" value="NZ_BAAATH010000025.1"/>
</dbReference>
<dbReference type="Proteomes" id="UP000435837">
    <property type="component" value="Unassembled WGS sequence"/>
</dbReference>
<proteinExistence type="predicted"/>
<sequence length="184" mass="20650">MLVPRVYQPESFARFLEHQMNMTPELEAGRLSAEKVADLALLAVAHAPAYAATARLISLMASLPVPSDKPRDFWFELWQAADDPVLLPGNLRHQLLRAIDGDGTALADQLLHMVAEMNTEQRSAAATVIGKAIGTNHLSGYKADYIGELWLRDVESAAWQILHAYSGRRTWEDQQEFVRAWQRD</sequence>
<dbReference type="AlphaFoldDB" id="A0A640S8M0"/>